<keyword evidence="1" id="KW-1133">Transmembrane helix</keyword>
<evidence type="ECO:0000313" key="2">
    <source>
        <dbReference type="EMBL" id="MFC7130603.1"/>
    </source>
</evidence>
<accession>A0ABD5XLG6</accession>
<gene>
    <name evidence="2" type="ORF">ACFQI8_14535</name>
</gene>
<evidence type="ECO:0000313" key="3">
    <source>
        <dbReference type="Proteomes" id="UP001596460"/>
    </source>
</evidence>
<organism evidence="2 3">
    <name type="scientific">Haloferax chudinovii</name>
    <dbReference type="NCBI Taxonomy" id="1109010"/>
    <lineage>
        <taxon>Archaea</taxon>
        <taxon>Methanobacteriati</taxon>
        <taxon>Methanobacteriota</taxon>
        <taxon>Stenosarchaea group</taxon>
        <taxon>Halobacteria</taxon>
        <taxon>Halobacteriales</taxon>
        <taxon>Haloferacaceae</taxon>
        <taxon>Haloferax</taxon>
    </lineage>
</organism>
<feature type="transmembrane region" description="Helical" evidence="1">
    <location>
        <begin position="7"/>
        <end position="26"/>
    </location>
</feature>
<feature type="transmembrane region" description="Helical" evidence="1">
    <location>
        <begin position="38"/>
        <end position="59"/>
    </location>
</feature>
<reference evidence="2 3" key="1">
    <citation type="journal article" date="2019" name="Int. J. Syst. Evol. Microbiol.">
        <title>The Global Catalogue of Microorganisms (GCM) 10K type strain sequencing project: providing services to taxonomists for standard genome sequencing and annotation.</title>
        <authorList>
            <consortium name="The Broad Institute Genomics Platform"/>
            <consortium name="The Broad Institute Genome Sequencing Center for Infectious Disease"/>
            <person name="Wu L."/>
            <person name="Ma J."/>
        </authorList>
    </citation>
    <scope>NUCLEOTIDE SEQUENCE [LARGE SCALE GENOMIC DNA]</scope>
    <source>
        <strain evidence="2 3">DSM 26526</strain>
    </source>
</reference>
<keyword evidence="1" id="KW-0472">Membrane</keyword>
<evidence type="ECO:0008006" key="4">
    <source>
        <dbReference type="Google" id="ProtNLM"/>
    </source>
</evidence>
<comment type="caution">
    <text evidence="2">The sequence shown here is derived from an EMBL/GenBank/DDBJ whole genome shotgun (WGS) entry which is preliminary data.</text>
</comment>
<dbReference type="EMBL" id="JBHTAB010000008">
    <property type="protein sequence ID" value="MFC7130603.1"/>
    <property type="molecule type" value="Genomic_DNA"/>
</dbReference>
<name>A0ABD5XLG6_9EURY</name>
<evidence type="ECO:0000256" key="1">
    <source>
        <dbReference type="SAM" id="Phobius"/>
    </source>
</evidence>
<keyword evidence="3" id="KW-1185">Reference proteome</keyword>
<proteinExistence type="predicted"/>
<sequence>MNKVLGNAIVVAMLLLLLMMYIPYVLNPDPAGSPTSSLIVNGSLGAIIILTITLVGMVMKDADFGTH</sequence>
<keyword evidence="1" id="KW-0812">Transmembrane</keyword>
<protein>
    <recommendedName>
        <fullName evidence="4">Cox cluster protein</fullName>
    </recommendedName>
</protein>
<dbReference type="RefSeq" id="WP_390245994.1">
    <property type="nucleotide sequence ID" value="NZ_JBHTAB010000008.1"/>
</dbReference>
<dbReference type="Proteomes" id="UP001596460">
    <property type="component" value="Unassembled WGS sequence"/>
</dbReference>
<dbReference type="AlphaFoldDB" id="A0ABD5XLG6"/>